<feature type="transmembrane region" description="Helical" evidence="7">
    <location>
        <begin position="68"/>
        <end position="87"/>
    </location>
</feature>
<evidence type="ECO:0000256" key="1">
    <source>
        <dbReference type="ARBA" id="ARBA00004651"/>
    </source>
</evidence>
<dbReference type="EMBL" id="FNCF01000004">
    <property type="protein sequence ID" value="SDG52049.1"/>
    <property type="molecule type" value="Genomic_DNA"/>
</dbReference>
<comment type="subcellular location">
    <subcellularLocation>
        <location evidence="1">Cell membrane</location>
        <topology evidence="1">Multi-pass membrane protein</topology>
    </subcellularLocation>
</comment>
<gene>
    <name evidence="9" type="ORF">SAMN05660324_2810</name>
</gene>
<dbReference type="SUPFAM" id="SSF48317">
    <property type="entry name" value="Acid phosphatase/Vanadium-dependent haloperoxidase"/>
    <property type="match status" value="1"/>
</dbReference>
<keyword evidence="6 7" id="KW-0472">Membrane</keyword>
<evidence type="ECO:0000313" key="9">
    <source>
        <dbReference type="EMBL" id="SDG52049.1"/>
    </source>
</evidence>
<keyword evidence="2" id="KW-1003">Cell membrane</keyword>
<evidence type="ECO:0000259" key="8">
    <source>
        <dbReference type="SMART" id="SM00014"/>
    </source>
</evidence>
<dbReference type="Gene3D" id="1.20.144.10">
    <property type="entry name" value="Phosphatidic acid phosphatase type 2/haloperoxidase"/>
    <property type="match status" value="2"/>
</dbReference>
<evidence type="ECO:0000256" key="6">
    <source>
        <dbReference type="ARBA" id="ARBA00023136"/>
    </source>
</evidence>
<name>A0A1G7UY48_9ACTN</name>
<dbReference type="SMART" id="SM00014">
    <property type="entry name" value="acidPPc"/>
    <property type="match status" value="1"/>
</dbReference>
<evidence type="ECO:0000256" key="7">
    <source>
        <dbReference type="SAM" id="Phobius"/>
    </source>
</evidence>
<evidence type="ECO:0000256" key="5">
    <source>
        <dbReference type="ARBA" id="ARBA00022989"/>
    </source>
</evidence>
<dbReference type="InterPro" id="IPR036938">
    <property type="entry name" value="PAP2/HPO_sf"/>
</dbReference>
<dbReference type="PANTHER" id="PTHR14969">
    <property type="entry name" value="SPHINGOSINE-1-PHOSPHATE PHOSPHOHYDROLASE"/>
    <property type="match status" value="1"/>
</dbReference>
<accession>A0A1G7UY48</accession>
<evidence type="ECO:0000256" key="4">
    <source>
        <dbReference type="ARBA" id="ARBA00022801"/>
    </source>
</evidence>
<feature type="transmembrane region" description="Helical" evidence="7">
    <location>
        <begin position="165"/>
        <end position="186"/>
    </location>
</feature>
<feature type="transmembrane region" description="Helical" evidence="7">
    <location>
        <begin position="15"/>
        <end position="35"/>
    </location>
</feature>
<feature type="transmembrane region" description="Helical" evidence="7">
    <location>
        <begin position="140"/>
        <end position="158"/>
    </location>
</feature>
<dbReference type="AlphaFoldDB" id="A0A1G7UY48"/>
<organism evidence="9 10">
    <name type="scientific">Klenkia brasiliensis</name>
    <dbReference type="NCBI Taxonomy" id="333142"/>
    <lineage>
        <taxon>Bacteria</taxon>
        <taxon>Bacillati</taxon>
        <taxon>Actinomycetota</taxon>
        <taxon>Actinomycetes</taxon>
        <taxon>Geodermatophilales</taxon>
        <taxon>Geodermatophilaceae</taxon>
        <taxon>Klenkia</taxon>
    </lineage>
</organism>
<sequence length="218" mass="22951">MTTAQRTHPIGARQAVAAGCLLVVVLLGVGVAASWGPQLRLDTDVSRALYAGDGRSSLVQALLDVATAPGYTVARLVVFLPVVVWLLRARRWTSAVWVTVSVVGVGLVNSAVKELVGRPRPQFADGGAQLTSLSFPSGHASGIACLVTTALVLAWPVLSRTARRWSTAAAVVLALLVGLSRMWLGVHYLSDVVAGWALGVAWTLLVVTVVQGVRWTRA</sequence>
<feature type="domain" description="Phosphatidic acid phosphatase type 2/haloperoxidase" evidence="8">
    <location>
        <begin position="96"/>
        <end position="207"/>
    </location>
</feature>
<protein>
    <submittedName>
        <fullName evidence="9">Undecaprenyl-diphosphatase</fullName>
    </submittedName>
</protein>
<feature type="transmembrane region" description="Helical" evidence="7">
    <location>
        <begin position="192"/>
        <end position="213"/>
    </location>
</feature>
<dbReference type="GO" id="GO:0005886">
    <property type="term" value="C:plasma membrane"/>
    <property type="evidence" value="ECO:0007669"/>
    <property type="project" value="UniProtKB-SubCell"/>
</dbReference>
<evidence type="ECO:0000313" key="10">
    <source>
        <dbReference type="Proteomes" id="UP000198863"/>
    </source>
</evidence>
<proteinExistence type="predicted"/>
<dbReference type="PANTHER" id="PTHR14969:SF62">
    <property type="entry name" value="DECAPRENYLPHOSPHORYL-5-PHOSPHORIBOSE PHOSPHATASE RV3807C-RELATED"/>
    <property type="match status" value="1"/>
</dbReference>
<dbReference type="RefSeq" id="WP_242658377.1">
    <property type="nucleotide sequence ID" value="NZ_FNCF01000004.1"/>
</dbReference>
<dbReference type="Proteomes" id="UP000198863">
    <property type="component" value="Unassembled WGS sequence"/>
</dbReference>
<keyword evidence="5 7" id="KW-1133">Transmembrane helix</keyword>
<keyword evidence="10" id="KW-1185">Reference proteome</keyword>
<keyword evidence="3 7" id="KW-0812">Transmembrane</keyword>
<evidence type="ECO:0000256" key="3">
    <source>
        <dbReference type="ARBA" id="ARBA00022692"/>
    </source>
</evidence>
<dbReference type="GO" id="GO:0016787">
    <property type="term" value="F:hydrolase activity"/>
    <property type="evidence" value="ECO:0007669"/>
    <property type="project" value="UniProtKB-KW"/>
</dbReference>
<dbReference type="CDD" id="cd03392">
    <property type="entry name" value="PAP2_like_2"/>
    <property type="match status" value="1"/>
</dbReference>
<keyword evidence="4" id="KW-0378">Hydrolase</keyword>
<reference evidence="10" key="1">
    <citation type="submission" date="2016-10" db="EMBL/GenBank/DDBJ databases">
        <authorList>
            <person name="Varghese N."/>
            <person name="Submissions S."/>
        </authorList>
    </citation>
    <scope>NUCLEOTIDE SEQUENCE [LARGE SCALE GENOMIC DNA]</scope>
    <source>
        <strain evidence="10">DSM 44526</strain>
    </source>
</reference>
<feature type="transmembrane region" description="Helical" evidence="7">
    <location>
        <begin position="94"/>
        <end position="112"/>
    </location>
</feature>
<dbReference type="InterPro" id="IPR000326">
    <property type="entry name" value="PAP2/HPO"/>
</dbReference>
<evidence type="ECO:0000256" key="2">
    <source>
        <dbReference type="ARBA" id="ARBA00022475"/>
    </source>
</evidence>
<dbReference type="Pfam" id="PF01569">
    <property type="entry name" value="PAP2"/>
    <property type="match status" value="1"/>
</dbReference>